<dbReference type="Proteomes" id="UP000199073">
    <property type="component" value="Unassembled WGS sequence"/>
</dbReference>
<keyword evidence="5" id="KW-1278">Translocase</keyword>
<evidence type="ECO:0000256" key="3">
    <source>
        <dbReference type="ARBA" id="ARBA00022989"/>
    </source>
</evidence>
<dbReference type="PANTHER" id="PTHR11432">
    <property type="entry name" value="NADH DEHYDROGENASE SUBUNIT 1"/>
    <property type="match status" value="1"/>
</dbReference>
<dbReference type="GO" id="GO:0048038">
    <property type="term" value="F:quinone binding"/>
    <property type="evidence" value="ECO:0007669"/>
    <property type="project" value="UniProtKB-KW"/>
</dbReference>
<name>A0A1H0TS30_9BACT</name>
<organism evidence="7 8">
    <name type="scientific">Desulforhopalus singaporensis</name>
    <dbReference type="NCBI Taxonomy" id="91360"/>
    <lineage>
        <taxon>Bacteria</taxon>
        <taxon>Pseudomonadati</taxon>
        <taxon>Thermodesulfobacteriota</taxon>
        <taxon>Desulfobulbia</taxon>
        <taxon>Desulfobulbales</taxon>
        <taxon>Desulfocapsaceae</taxon>
        <taxon>Desulforhopalus</taxon>
    </lineage>
</organism>
<evidence type="ECO:0000256" key="5">
    <source>
        <dbReference type="HAMAP-Rule" id="MF_01350"/>
    </source>
</evidence>
<keyword evidence="5 6" id="KW-0520">NAD</keyword>
<dbReference type="AlphaFoldDB" id="A0A1H0TS30"/>
<protein>
    <recommendedName>
        <fullName evidence="5">NADH-quinone oxidoreductase subunit H</fullName>
        <ecNumber evidence="5">7.1.1.-</ecNumber>
    </recommendedName>
    <alternativeName>
        <fullName evidence="5">NADH dehydrogenase I subunit H</fullName>
    </alternativeName>
    <alternativeName>
        <fullName evidence="5">NDH-1 subunit H</fullName>
    </alternativeName>
</protein>
<evidence type="ECO:0000256" key="4">
    <source>
        <dbReference type="ARBA" id="ARBA00023136"/>
    </source>
</evidence>
<evidence type="ECO:0000256" key="6">
    <source>
        <dbReference type="RuleBase" id="RU000471"/>
    </source>
</evidence>
<sequence length="428" mass="47672">MSLLDILMIAIRVAFSAFVPLCFIAVCVWMERRGAGFIQDRSGPNRANIFGFRAAGLVQNLADAAKLIFKEDIISAHIKHKFFFVLAPIIVFFTAVVSFGVVPFADTLVINGKSYIMQGIPIDIGILWFLALAGFSVYGIILAGWSSTNKYGILGGLRSAAQVISYEIPMGLAIVSLLIVYGTVNLNEIARFQGELLFGFIPMWGAILQPLALVIFVVAAFAETNRTPFDLAEGESEIVAGFHVEYSAMKFAVFFMGEYVALFVSSAMIVTLFFGGYQIPFLATKTLITIAKPLAFVLMIGLPVGMYYFAGWIRRSNISHYPRENDPRAFEAKWYIRCFWGLIVIVELLLLAILLCQSGGDTINIFVALLQVCTFLVKVTMMLFVYIWVRWTLPRFRYDQLQKLGWQMLLPLALLNIFITSAVVVALS</sequence>
<comment type="subcellular location">
    <subcellularLocation>
        <location evidence="5 6">Cell membrane</location>
        <topology evidence="5 6">Multi-pass membrane protein</topology>
    </subcellularLocation>
    <subcellularLocation>
        <location evidence="1">Membrane</location>
        <topology evidence="1">Multi-pass membrane protein</topology>
    </subcellularLocation>
</comment>
<gene>
    <name evidence="5" type="primary">nuoH</name>
    <name evidence="7" type="ORF">SAMN05660330_03216</name>
</gene>
<keyword evidence="8" id="KW-1185">Reference proteome</keyword>
<keyword evidence="5" id="KW-0830">Ubiquinone</keyword>
<dbReference type="STRING" id="91360.SAMN05660330_03216"/>
<comment type="function">
    <text evidence="5">NDH-1 shuttles electrons from NADH, via FMN and iron-sulfur (Fe-S) centers, to quinones in the respiratory chain. The immediate electron acceptor for the enzyme in this species is believed to be ubiquinone. Couples the redox reaction to proton translocation (for every two electrons transferred, four hydrogen ions are translocated across the cytoplasmic membrane), and thus conserves the redox energy in a proton gradient. This subunit may bind ubiquinone.</text>
</comment>
<keyword evidence="4 5" id="KW-0472">Membrane</keyword>
<dbReference type="EC" id="7.1.1.-" evidence="5"/>
<feature type="transmembrane region" description="Helical" evidence="5">
    <location>
        <begin position="334"/>
        <end position="353"/>
    </location>
</feature>
<evidence type="ECO:0000313" key="7">
    <source>
        <dbReference type="EMBL" id="SDP56882.1"/>
    </source>
</evidence>
<dbReference type="Pfam" id="PF00146">
    <property type="entry name" value="NADHdh"/>
    <property type="match status" value="2"/>
</dbReference>
<feature type="transmembrane region" description="Helical" evidence="5">
    <location>
        <begin position="294"/>
        <end position="313"/>
    </location>
</feature>
<evidence type="ECO:0000256" key="2">
    <source>
        <dbReference type="ARBA" id="ARBA00022692"/>
    </source>
</evidence>
<evidence type="ECO:0000256" key="1">
    <source>
        <dbReference type="ARBA" id="ARBA00004141"/>
    </source>
</evidence>
<dbReference type="GO" id="GO:0009060">
    <property type="term" value="P:aerobic respiration"/>
    <property type="evidence" value="ECO:0007669"/>
    <property type="project" value="TreeGrafter"/>
</dbReference>
<keyword evidence="3 5" id="KW-1133">Transmembrane helix</keyword>
<feature type="transmembrane region" description="Helical" evidence="5">
    <location>
        <begin position="82"/>
        <end position="105"/>
    </location>
</feature>
<accession>A0A1H0TS30</accession>
<comment type="catalytic activity">
    <reaction evidence="5">
        <text>a quinone + NADH + 5 H(+)(in) = a quinol + NAD(+) + 4 H(+)(out)</text>
        <dbReference type="Rhea" id="RHEA:57888"/>
        <dbReference type="ChEBI" id="CHEBI:15378"/>
        <dbReference type="ChEBI" id="CHEBI:24646"/>
        <dbReference type="ChEBI" id="CHEBI:57540"/>
        <dbReference type="ChEBI" id="CHEBI:57945"/>
        <dbReference type="ChEBI" id="CHEBI:132124"/>
    </reaction>
</comment>
<dbReference type="InterPro" id="IPR018086">
    <property type="entry name" value="NADH_UbQ_OxRdtase_su1_CS"/>
</dbReference>
<keyword evidence="5" id="KW-0874">Quinone</keyword>
<keyword evidence="2 5" id="KW-0812">Transmembrane</keyword>
<dbReference type="PROSITE" id="PS00668">
    <property type="entry name" value="COMPLEX1_ND1_2"/>
    <property type="match status" value="1"/>
</dbReference>
<dbReference type="HAMAP" id="MF_01350">
    <property type="entry name" value="NDH1_NuoH"/>
    <property type="match status" value="1"/>
</dbReference>
<dbReference type="OrthoDB" id="9803734at2"/>
<dbReference type="GO" id="GO:0005886">
    <property type="term" value="C:plasma membrane"/>
    <property type="evidence" value="ECO:0007669"/>
    <property type="project" value="UniProtKB-SubCell"/>
</dbReference>
<comment type="subunit">
    <text evidence="5">NDH-1 is composed of 14 different subunits. Subunits NuoA, H, J, K, L, M, N constitute the membrane sector of the complex.</text>
</comment>
<dbReference type="RefSeq" id="WP_092224645.1">
    <property type="nucleotide sequence ID" value="NZ_FNJI01000026.1"/>
</dbReference>
<feature type="transmembrane region" description="Helical" evidence="5">
    <location>
        <begin position="251"/>
        <end position="274"/>
    </location>
</feature>
<feature type="transmembrane region" description="Helical" evidence="5">
    <location>
        <begin position="166"/>
        <end position="184"/>
    </location>
</feature>
<evidence type="ECO:0000313" key="8">
    <source>
        <dbReference type="Proteomes" id="UP000199073"/>
    </source>
</evidence>
<comment type="caution">
    <text evidence="5">Lacks conserved residue(s) required for the propagation of feature annotation.</text>
</comment>
<proteinExistence type="inferred from homology"/>
<feature type="transmembrane region" description="Helical" evidence="5">
    <location>
        <begin position="125"/>
        <end position="145"/>
    </location>
</feature>
<feature type="transmembrane region" description="Helical" evidence="5">
    <location>
        <begin position="6"/>
        <end position="29"/>
    </location>
</feature>
<dbReference type="PROSITE" id="PS00667">
    <property type="entry name" value="COMPLEX1_ND1_1"/>
    <property type="match status" value="1"/>
</dbReference>
<feature type="transmembrane region" description="Helical" evidence="5">
    <location>
        <begin position="365"/>
        <end position="389"/>
    </location>
</feature>
<dbReference type="PANTHER" id="PTHR11432:SF3">
    <property type="entry name" value="NADH-UBIQUINONE OXIDOREDUCTASE CHAIN 1"/>
    <property type="match status" value="1"/>
</dbReference>
<dbReference type="GO" id="GO:0003954">
    <property type="term" value="F:NADH dehydrogenase activity"/>
    <property type="evidence" value="ECO:0007669"/>
    <property type="project" value="TreeGrafter"/>
</dbReference>
<feature type="transmembrane region" description="Helical" evidence="5">
    <location>
        <begin position="409"/>
        <end position="427"/>
    </location>
</feature>
<reference evidence="7 8" key="1">
    <citation type="submission" date="2016-10" db="EMBL/GenBank/DDBJ databases">
        <authorList>
            <person name="de Groot N.N."/>
        </authorList>
    </citation>
    <scope>NUCLEOTIDE SEQUENCE [LARGE SCALE GENOMIC DNA]</scope>
    <source>
        <strain evidence="7 8">DSM 12130</strain>
    </source>
</reference>
<feature type="transmembrane region" description="Helical" evidence="5">
    <location>
        <begin position="196"/>
        <end position="222"/>
    </location>
</feature>
<dbReference type="GO" id="GO:0016655">
    <property type="term" value="F:oxidoreductase activity, acting on NAD(P)H, quinone or similar compound as acceptor"/>
    <property type="evidence" value="ECO:0007669"/>
    <property type="project" value="UniProtKB-UniRule"/>
</dbReference>
<dbReference type="EMBL" id="FNJI01000026">
    <property type="protein sequence ID" value="SDP56882.1"/>
    <property type="molecule type" value="Genomic_DNA"/>
</dbReference>
<comment type="similarity">
    <text evidence="5 6">Belongs to the complex I subunit 1 family.</text>
</comment>
<keyword evidence="5" id="KW-1003">Cell membrane</keyword>
<dbReference type="InterPro" id="IPR001694">
    <property type="entry name" value="NADH_UbQ_OxRdtase_su1/FPO"/>
</dbReference>